<evidence type="ECO:0000256" key="2">
    <source>
        <dbReference type="ARBA" id="ARBA00022516"/>
    </source>
</evidence>
<dbReference type="SUPFAM" id="SSF47336">
    <property type="entry name" value="ACP-like"/>
    <property type="match status" value="1"/>
</dbReference>
<gene>
    <name evidence="7" type="primary">acpP</name>
    <name evidence="9" type="ORF">ACFOY2_41870</name>
</gene>
<comment type="similarity">
    <text evidence="7">Belongs to the acyl carrier protein (ACP) family.</text>
</comment>
<feature type="domain" description="Carrier" evidence="8">
    <location>
        <begin position="1"/>
        <end position="79"/>
    </location>
</feature>
<comment type="pathway">
    <text evidence="7">Lipid metabolism; fatty acid biosynthesis.</text>
</comment>
<evidence type="ECO:0000256" key="7">
    <source>
        <dbReference type="HAMAP-Rule" id="MF_01217"/>
    </source>
</evidence>
<dbReference type="Proteomes" id="UP001595851">
    <property type="component" value="Unassembled WGS sequence"/>
</dbReference>
<comment type="function">
    <text evidence="7">Carrier of the growing fatty acid chain in fatty acid biosynthesis.</text>
</comment>
<dbReference type="HAMAP" id="MF_01217">
    <property type="entry name" value="Acyl_carrier"/>
    <property type="match status" value="1"/>
</dbReference>
<evidence type="ECO:0000259" key="8">
    <source>
        <dbReference type="PROSITE" id="PS50075"/>
    </source>
</evidence>
<sequence>MSDDEVFQELRSICAKILSVDPAVITRDADLREELEADSLDMAELAAATEDRFALVVDLETAKAARTLEDVVMLVRAAL</sequence>
<keyword evidence="2 7" id="KW-0444">Lipid biosynthesis</keyword>
<dbReference type="PANTHER" id="PTHR20863">
    <property type="entry name" value="ACYL CARRIER PROTEIN"/>
    <property type="match status" value="1"/>
</dbReference>
<evidence type="ECO:0000256" key="1">
    <source>
        <dbReference type="ARBA" id="ARBA00022450"/>
    </source>
</evidence>
<keyword evidence="10" id="KW-1185">Reference proteome</keyword>
<dbReference type="InterPro" id="IPR009081">
    <property type="entry name" value="PP-bd_ACP"/>
</dbReference>
<dbReference type="InterPro" id="IPR036736">
    <property type="entry name" value="ACP-like_sf"/>
</dbReference>
<dbReference type="Pfam" id="PF00550">
    <property type="entry name" value="PP-binding"/>
    <property type="match status" value="1"/>
</dbReference>
<proteinExistence type="inferred from homology"/>
<keyword evidence="1 7" id="KW-0596">Phosphopantetheine</keyword>
<comment type="PTM">
    <text evidence="7">4'-phosphopantetheine is transferred from CoA to a specific serine of apo-ACP by AcpS. This modification is essential for activity because fatty acids are bound in thioester linkage to the sulfhydryl of the prosthetic group.</text>
</comment>
<keyword evidence="5 7" id="KW-0443">Lipid metabolism</keyword>
<dbReference type="InterPro" id="IPR003231">
    <property type="entry name" value="ACP"/>
</dbReference>
<dbReference type="PANTHER" id="PTHR20863:SF76">
    <property type="entry name" value="CARRIER DOMAIN-CONTAINING PROTEIN"/>
    <property type="match status" value="1"/>
</dbReference>
<dbReference type="Gene3D" id="1.10.1200.10">
    <property type="entry name" value="ACP-like"/>
    <property type="match status" value="1"/>
</dbReference>
<keyword evidence="4 7" id="KW-0276">Fatty acid metabolism</keyword>
<evidence type="ECO:0000256" key="3">
    <source>
        <dbReference type="ARBA" id="ARBA00022553"/>
    </source>
</evidence>
<accession>A0ABV8GLN8</accession>
<comment type="caution">
    <text evidence="9">The sequence shown here is derived from an EMBL/GenBank/DDBJ whole genome shotgun (WGS) entry which is preliminary data.</text>
</comment>
<organism evidence="9 10">
    <name type="scientific">Nonomuraea purpurea</name>
    <dbReference type="NCBI Taxonomy" id="1849276"/>
    <lineage>
        <taxon>Bacteria</taxon>
        <taxon>Bacillati</taxon>
        <taxon>Actinomycetota</taxon>
        <taxon>Actinomycetes</taxon>
        <taxon>Streptosporangiales</taxon>
        <taxon>Streptosporangiaceae</taxon>
        <taxon>Nonomuraea</taxon>
    </lineage>
</organism>
<name>A0ABV8GLN8_9ACTN</name>
<evidence type="ECO:0000256" key="4">
    <source>
        <dbReference type="ARBA" id="ARBA00022832"/>
    </source>
</evidence>
<protein>
    <recommendedName>
        <fullName evidence="7">Acyl carrier protein</fullName>
        <shortName evidence="7">ACP</shortName>
    </recommendedName>
</protein>
<keyword evidence="6 7" id="KW-0275">Fatty acid biosynthesis</keyword>
<keyword evidence="7" id="KW-0963">Cytoplasm</keyword>
<evidence type="ECO:0000256" key="5">
    <source>
        <dbReference type="ARBA" id="ARBA00023098"/>
    </source>
</evidence>
<evidence type="ECO:0000313" key="10">
    <source>
        <dbReference type="Proteomes" id="UP001595851"/>
    </source>
</evidence>
<dbReference type="RefSeq" id="WP_379533688.1">
    <property type="nucleotide sequence ID" value="NZ_JBHSBI010000030.1"/>
</dbReference>
<reference evidence="10" key="1">
    <citation type="journal article" date="2019" name="Int. J. Syst. Evol. Microbiol.">
        <title>The Global Catalogue of Microorganisms (GCM) 10K type strain sequencing project: providing services to taxonomists for standard genome sequencing and annotation.</title>
        <authorList>
            <consortium name="The Broad Institute Genomics Platform"/>
            <consortium name="The Broad Institute Genome Sequencing Center for Infectious Disease"/>
            <person name="Wu L."/>
            <person name="Ma J."/>
        </authorList>
    </citation>
    <scope>NUCLEOTIDE SEQUENCE [LARGE SCALE GENOMIC DNA]</scope>
    <source>
        <strain evidence="10">TBRC 1276</strain>
    </source>
</reference>
<comment type="subcellular location">
    <subcellularLocation>
        <location evidence="7">Cytoplasm</location>
    </subcellularLocation>
</comment>
<evidence type="ECO:0000256" key="6">
    <source>
        <dbReference type="ARBA" id="ARBA00023160"/>
    </source>
</evidence>
<keyword evidence="3 7" id="KW-0597">Phosphoprotein</keyword>
<feature type="modified residue" description="O-(pantetheine 4'-phosphoryl)serine" evidence="7">
    <location>
        <position position="39"/>
    </location>
</feature>
<dbReference type="EMBL" id="JBHSBI010000030">
    <property type="protein sequence ID" value="MFC4013834.1"/>
    <property type="molecule type" value="Genomic_DNA"/>
</dbReference>
<evidence type="ECO:0000313" key="9">
    <source>
        <dbReference type="EMBL" id="MFC4013834.1"/>
    </source>
</evidence>
<dbReference type="PROSITE" id="PS50075">
    <property type="entry name" value="CARRIER"/>
    <property type="match status" value="1"/>
</dbReference>